<evidence type="ECO:0000313" key="2">
    <source>
        <dbReference type="EMBL" id="KAI1703068.1"/>
    </source>
</evidence>
<evidence type="ECO:0000256" key="1">
    <source>
        <dbReference type="SAM" id="Phobius"/>
    </source>
</evidence>
<proteinExistence type="predicted"/>
<evidence type="ECO:0000313" key="3">
    <source>
        <dbReference type="Proteomes" id="UP001201812"/>
    </source>
</evidence>
<evidence type="ECO:0008006" key="4">
    <source>
        <dbReference type="Google" id="ProtNLM"/>
    </source>
</evidence>
<name>A0AAD4MVV3_9BILA</name>
<comment type="caution">
    <text evidence="2">The sequence shown here is derived from an EMBL/GenBank/DDBJ whole genome shotgun (WGS) entry which is preliminary data.</text>
</comment>
<feature type="transmembrane region" description="Helical" evidence="1">
    <location>
        <begin position="178"/>
        <end position="202"/>
    </location>
</feature>
<keyword evidence="1" id="KW-0472">Membrane</keyword>
<keyword evidence="1" id="KW-0812">Transmembrane</keyword>
<protein>
    <recommendedName>
        <fullName evidence="4">F-box domain-containing protein</fullName>
    </recommendedName>
</protein>
<accession>A0AAD4MVV3</accession>
<dbReference type="AlphaFoldDB" id="A0AAD4MVV3"/>
<dbReference type="Proteomes" id="UP001201812">
    <property type="component" value="Unassembled WGS sequence"/>
</dbReference>
<organism evidence="2 3">
    <name type="scientific">Ditylenchus destructor</name>
    <dbReference type="NCBI Taxonomy" id="166010"/>
    <lineage>
        <taxon>Eukaryota</taxon>
        <taxon>Metazoa</taxon>
        <taxon>Ecdysozoa</taxon>
        <taxon>Nematoda</taxon>
        <taxon>Chromadorea</taxon>
        <taxon>Rhabditida</taxon>
        <taxon>Tylenchina</taxon>
        <taxon>Tylenchomorpha</taxon>
        <taxon>Sphaerularioidea</taxon>
        <taxon>Anguinidae</taxon>
        <taxon>Anguininae</taxon>
        <taxon>Ditylenchus</taxon>
    </lineage>
</organism>
<keyword evidence="1" id="KW-1133">Transmembrane helix</keyword>
<sequence length="205" mass="23888">MSTITLPSEVILDVLKFVPYENATKLVLTSKNWAKPLQIQLKEQRIAIIAEIRHLENGLESSGLGKKHRKIKSVWDGLMQDEAELHQNFWDYINRDYIKNSISEQTAQSALFNQRLQTIQTDRNAAYDQYCAIARKRQPIIDKIESLESKLDQCRMPETENYAYLKRRLNENSLKKDVIWFLAFLVFLYALSEANAMCPIYTSEP</sequence>
<dbReference type="EMBL" id="JAKKPZ010000088">
    <property type="protein sequence ID" value="KAI1703068.1"/>
    <property type="molecule type" value="Genomic_DNA"/>
</dbReference>
<keyword evidence="3" id="KW-1185">Reference proteome</keyword>
<reference evidence="2" key="1">
    <citation type="submission" date="2022-01" db="EMBL/GenBank/DDBJ databases">
        <title>Genome Sequence Resource for Two Populations of Ditylenchus destructor, the Migratory Endoparasitic Phytonematode.</title>
        <authorList>
            <person name="Zhang H."/>
            <person name="Lin R."/>
            <person name="Xie B."/>
        </authorList>
    </citation>
    <scope>NUCLEOTIDE SEQUENCE</scope>
    <source>
        <strain evidence="2">BazhouSP</strain>
    </source>
</reference>
<gene>
    <name evidence="2" type="ORF">DdX_15127</name>
</gene>